<sequence>MTNPTKCIKDYEIGQVVGEGAYGHVLYAKDKSDNNRPVVIKVINKKNLLRSKKTQSPINEKESLSRISHPNIVSLFTTFQDHLCLYYVFEYIPNGLLSQFFKKELNKNAISHLFGQLLLAIAHIHQKGIIHRDLKPENVMLDDQNRIKLIDFGSVKLFESEQQKEGFQRGSFVGSVDYISPEVLGDSPTSPSVDLWAFGCMIFTAFEGRTPFYHETKMVTYQNIENGKFELTDKTPEDAADLIKKLLIIDYTKRLGYGEFDTNYSSIRSHPFFQGINWDTLPKEPPPL</sequence>
<keyword evidence="2 10" id="KW-0723">Serine/threonine-protein kinase</keyword>
<protein>
    <recommendedName>
        <fullName evidence="1">non-specific serine/threonine protein kinase</fullName>
        <ecNumber evidence="1">2.7.11.1</ecNumber>
    </recommendedName>
</protein>
<dbReference type="SMART" id="SM00220">
    <property type="entry name" value="S_TKc"/>
    <property type="match status" value="1"/>
</dbReference>
<dbReference type="InterPro" id="IPR017441">
    <property type="entry name" value="Protein_kinase_ATP_BS"/>
</dbReference>
<dbReference type="GO" id="GO:0016301">
    <property type="term" value="F:kinase activity"/>
    <property type="evidence" value="ECO:0007669"/>
    <property type="project" value="UniProtKB-KW"/>
</dbReference>
<organism evidence="12 13">
    <name type="scientific">Tritrichomonas musculus</name>
    <dbReference type="NCBI Taxonomy" id="1915356"/>
    <lineage>
        <taxon>Eukaryota</taxon>
        <taxon>Metamonada</taxon>
        <taxon>Parabasalia</taxon>
        <taxon>Tritrichomonadida</taxon>
        <taxon>Tritrichomonadidae</taxon>
        <taxon>Tritrichomonas</taxon>
    </lineage>
</organism>
<evidence type="ECO:0000256" key="6">
    <source>
        <dbReference type="ARBA" id="ARBA00022840"/>
    </source>
</evidence>
<feature type="domain" description="Protein kinase" evidence="11">
    <location>
        <begin position="11"/>
        <end position="273"/>
    </location>
</feature>
<evidence type="ECO:0000256" key="8">
    <source>
        <dbReference type="ARBA" id="ARBA00048679"/>
    </source>
</evidence>
<dbReference type="PROSITE" id="PS00108">
    <property type="entry name" value="PROTEIN_KINASE_ST"/>
    <property type="match status" value="1"/>
</dbReference>
<dbReference type="Proteomes" id="UP001470230">
    <property type="component" value="Unassembled WGS sequence"/>
</dbReference>
<dbReference type="PIRSF" id="PIRSF000654">
    <property type="entry name" value="Integrin-linked_kinase"/>
    <property type="match status" value="1"/>
</dbReference>
<keyword evidence="6 9" id="KW-0067">ATP-binding</keyword>
<evidence type="ECO:0000256" key="10">
    <source>
        <dbReference type="RuleBase" id="RU000304"/>
    </source>
</evidence>
<dbReference type="EMBL" id="JAPFFF010000001">
    <property type="protein sequence ID" value="KAK8899814.1"/>
    <property type="molecule type" value="Genomic_DNA"/>
</dbReference>
<proteinExistence type="inferred from homology"/>
<dbReference type="SUPFAM" id="SSF56112">
    <property type="entry name" value="Protein kinase-like (PK-like)"/>
    <property type="match status" value="1"/>
</dbReference>
<dbReference type="Gene3D" id="3.30.200.20">
    <property type="entry name" value="Phosphorylase Kinase, domain 1"/>
    <property type="match status" value="1"/>
</dbReference>
<dbReference type="InterPro" id="IPR008271">
    <property type="entry name" value="Ser/Thr_kinase_AS"/>
</dbReference>
<dbReference type="InterPro" id="IPR050236">
    <property type="entry name" value="Ser_Thr_kinase_AGC"/>
</dbReference>
<dbReference type="PROSITE" id="PS00107">
    <property type="entry name" value="PROTEIN_KINASE_ATP"/>
    <property type="match status" value="1"/>
</dbReference>
<keyword evidence="3" id="KW-0808">Transferase</keyword>
<keyword evidence="13" id="KW-1185">Reference proteome</keyword>
<evidence type="ECO:0000256" key="5">
    <source>
        <dbReference type="ARBA" id="ARBA00022777"/>
    </source>
</evidence>
<dbReference type="Pfam" id="PF00069">
    <property type="entry name" value="Pkinase"/>
    <property type="match status" value="1"/>
</dbReference>
<evidence type="ECO:0000259" key="11">
    <source>
        <dbReference type="PROSITE" id="PS50011"/>
    </source>
</evidence>
<evidence type="ECO:0000313" key="12">
    <source>
        <dbReference type="EMBL" id="KAK8899814.1"/>
    </source>
</evidence>
<comment type="catalytic activity">
    <reaction evidence="7">
        <text>L-threonyl-[protein] + ATP = O-phospho-L-threonyl-[protein] + ADP + H(+)</text>
        <dbReference type="Rhea" id="RHEA:46608"/>
        <dbReference type="Rhea" id="RHEA-COMP:11060"/>
        <dbReference type="Rhea" id="RHEA-COMP:11605"/>
        <dbReference type="ChEBI" id="CHEBI:15378"/>
        <dbReference type="ChEBI" id="CHEBI:30013"/>
        <dbReference type="ChEBI" id="CHEBI:30616"/>
        <dbReference type="ChEBI" id="CHEBI:61977"/>
        <dbReference type="ChEBI" id="CHEBI:456216"/>
        <dbReference type="EC" id="2.7.11.1"/>
    </reaction>
</comment>
<dbReference type="PANTHER" id="PTHR24356">
    <property type="entry name" value="SERINE/THREONINE-PROTEIN KINASE"/>
    <property type="match status" value="1"/>
</dbReference>
<evidence type="ECO:0000256" key="4">
    <source>
        <dbReference type="ARBA" id="ARBA00022741"/>
    </source>
</evidence>
<comment type="catalytic activity">
    <reaction evidence="8">
        <text>L-seryl-[protein] + ATP = O-phospho-L-seryl-[protein] + ADP + H(+)</text>
        <dbReference type="Rhea" id="RHEA:17989"/>
        <dbReference type="Rhea" id="RHEA-COMP:9863"/>
        <dbReference type="Rhea" id="RHEA-COMP:11604"/>
        <dbReference type="ChEBI" id="CHEBI:15378"/>
        <dbReference type="ChEBI" id="CHEBI:29999"/>
        <dbReference type="ChEBI" id="CHEBI:30616"/>
        <dbReference type="ChEBI" id="CHEBI:83421"/>
        <dbReference type="ChEBI" id="CHEBI:456216"/>
        <dbReference type="EC" id="2.7.11.1"/>
    </reaction>
</comment>
<keyword evidence="5 12" id="KW-0418">Kinase</keyword>
<dbReference type="EC" id="2.7.11.1" evidence="1"/>
<comment type="similarity">
    <text evidence="10">Belongs to the protein kinase superfamily.</text>
</comment>
<evidence type="ECO:0000256" key="7">
    <source>
        <dbReference type="ARBA" id="ARBA00047899"/>
    </source>
</evidence>
<comment type="caution">
    <text evidence="12">The sequence shown here is derived from an EMBL/GenBank/DDBJ whole genome shotgun (WGS) entry which is preliminary data.</text>
</comment>
<keyword evidence="4 9" id="KW-0547">Nucleotide-binding</keyword>
<evidence type="ECO:0000256" key="3">
    <source>
        <dbReference type="ARBA" id="ARBA00022679"/>
    </source>
</evidence>
<evidence type="ECO:0000256" key="9">
    <source>
        <dbReference type="PROSITE-ProRule" id="PRU10141"/>
    </source>
</evidence>
<evidence type="ECO:0000313" key="13">
    <source>
        <dbReference type="Proteomes" id="UP001470230"/>
    </source>
</evidence>
<dbReference type="PROSITE" id="PS50011">
    <property type="entry name" value="PROTEIN_KINASE_DOM"/>
    <property type="match status" value="1"/>
</dbReference>
<gene>
    <name evidence="12" type="ORF">M9Y10_002136</name>
</gene>
<dbReference type="InterPro" id="IPR000719">
    <property type="entry name" value="Prot_kinase_dom"/>
</dbReference>
<name>A0ABR2L8W9_9EUKA</name>
<dbReference type="PANTHER" id="PTHR24356:SF163">
    <property type="entry name" value="3-PHOSPHOINOSITIDE-DEPENDENT PROTEIN KINASE 1-RELATED"/>
    <property type="match status" value="1"/>
</dbReference>
<accession>A0ABR2L8W9</accession>
<evidence type="ECO:0000256" key="1">
    <source>
        <dbReference type="ARBA" id="ARBA00012513"/>
    </source>
</evidence>
<reference evidence="12 13" key="1">
    <citation type="submission" date="2024-04" db="EMBL/GenBank/DDBJ databases">
        <title>Tritrichomonas musculus Genome.</title>
        <authorList>
            <person name="Alves-Ferreira E."/>
            <person name="Grigg M."/>
            <person name="Lorenzi H."/>
            <person name="Galac M."/>
        </authorList>
    </citation>
    <scope>NUCLEOTIDE SEQUENCE [LARGE SCALE GENOMIC DNA]</scope>
    <source>
        <strain evidence="12 13">EAF2021</strain>
    </source>
</reference>
<dbReference type="Gene3D" id="1.10.510.10">
    <property type="entry name" value="Transferase(Phosphotransferase) domain 1"/>
    <property type="match status" value="1"/>
</dbReference>
<dbReference type="InterPro" id="IPR011009">
    <property type="entry name" value="Kinase-like_dom_sf"/>
</dbReference>
<feature type="binding site" evidence="9">
    <location>
        <position position="41"/>
    </location>
    <ligand>
        <name>ATP</name>
        <dbReference type="ChEBI" id="CHEBI:30616"/>
    </ligand>
</feature>
<evidence type="ECO:0000256" key="2">
    <source>
        <dbReference type="ARBA" id="ARBA00022527"/>
    </source>
</evidence>